<accession>A0A0Q4B5S8</accession>
<keyword evidence="4" id="KW-1185">Reference proteome</keyword>
<dbReference type="Gene3D" id="6.10.340.10">
    <property type="match status" value="1"/>
</dbReference>
<keyword evidence="1" id="KW-0812">Transmembrane</keyword>
<protein>
    <recommendedName>
        <fullName evidence="2">Chemotaxis methyl-accepting receptor HlyB-like 4HB MCP domain-containing protein</fullName>
    </recommendedName>
</protein>
<evidence type="ECO:0000259" key="2">
    <source>
        <dbReference type="Pfam" id="PF12729"/>
    </source>
</evidence>
<dbReference type="STRING" id="1702214.AL399_07555"/>
<dbReference type="AlphaFoldDB" id="A0A0Q4B5S8"/>
<dbReference type="InterPro" id="IPR024478">
    <property type="entry name" value="HlyB_4HB_MCP"/>
</dbReference>
<feature type="transmembrane region" description="Helical" evidence="1">
    <location>
        <begin position="13"/>
        <end position="35"/>
    </location>
</feature>
<feature type="domain" description="Chemotaxis methyl-accepting receptor HlyB-like 4HB MCP" evidence="2">
    <location>
        <begin position="7"/>
        <end position="127"/>
    </location>
</feature>
<evidence type="ECO:0000256" key="1">
    <source>
        <dbReference type="SAM" id="Phobius"/>
    </source>
</evidence>
<comment type="caution">
    <text evidence="3">The sequence shown here is derived from an EMBL/GenBank/DDBJ whole genome shotgun (WGS) entry which is preliminary data.</text>
</comment>
<keyword evidence="1" id="KW-1133">Transmembrane helix</keyword>
<evidence type="ECO:0000313" key="3">
    <source>
        <dbReference type="EMBL" id="KQM08384.1"/>
    </source>
</evidence>
<dbReference type="PATRIC" id="fig|1702214.3.peg.1254"/>
<sequence>MGYRFRLGIRPKLFMGFSIITAMLVISDALSILEISRIGKQVRRLLSDSYQSVQYCQNMLQAFEGQRYALLENLGADSARRIELRKAFEQASTRFKFNMALAKTNLTHESEDLLIDSIERYHAAYLQQGYMLLERPQPSLQHYLELRRGPSTQLYGAVNRLLAINQEALYKGSTLLEKSPQQAMRPALIVIVVACLFTFMFTHLISHYYVSPIIHITEAIRQHLKFGRYRPPQTNSHDEIQDLREAIDQLVEAHQEERKKR</sequence>
<dbReference type="EMBL" id="LIIK01000041">
    <property type="protein sequence ID" value="KQM08384.1"/>
    <property type="molecule type" value="Genomic_DNA"/>
</dbReference>
<reference evidence="3" key="1">
    <citation type="submission" date="2015-08" db="EMBL/GenBank/DDBJ databases">
        <title>Candidatus Bacteriodes Periocalifornicus.</title>
        <authorList>
            <person name="McLean J.S."/>
            <person name="Kelley S."/>
        </authorList>
    </citation>
    <scope>NUCLEOTIDE SEQUENCE [LARGE SCALE GENOMIC DNA]</scope>
    <source>
        <strain evidence="3">12B</strain>
    </source>
</reference>
<keyword evidence="1" id="KW-0472">Membrane</keyword>
<dbReference type="Pfam" id="PF12729">
    <property type="entry name" value="4HB_MCP_1"/>
    <property type="match status" value="1"/>
</dbReference>
<gene>
    <name evidence="3" type="ORF">AL399_07555</name>
</gene>
<proteinExistence type="predicted"/>
<name>A0A0Q4B5S8_9BACT</name>
<evidence type="ECO:0000313" key="4">
    <source>
        <dbReference type="Proteomes" id="UP000054172"/>
    </source>
</evidence>
<dbReference type="Proteomes" id="UP000054172">
    <property type="component" value="Unassembled WGS sequence"/>
</dbReference>
<organism evidence="3 4">
    <name type="scientific">Candidatus [Bacteroides] periocalifornicus</name>
    <dbReference type="NCBI Taxonomy" id="1702214"/>
    <lineage>
        <taxon>Bacteria</taxon>
        <taxon>Pseudomonadati</taxon>
        <taxon>Bacteroidota</taxon>
    </lineage>
</organism>
<feature type="transmembrane region" description="Helical" evidence="1">
    <location>
        <begin position="187"/>
        <end position="210"/>
    </location>
</feature>